<accession>A0ABU1BU40</accession>
<reference evidence="1 2" key="1">
    <citation type="submission" date="2023-08" db="EMBL/GenBank/DDBJ databases">
        <title>Oxalobacteraceae gen .nov., isolated from river sludge outside the plant.</title>
        <authorList>
            <person name="Zhao S.Y."/>
        </authorList>
    </citation>
    <scope>NUCLEOTIDE SEQUENCE [LARGE SCALE GENOMIC DNA]</scope>
    <source>
        <strain evidence="1 2">R-40</strain>
    </source>
</reference>
<organism evidence="1 2">
    <name type="scientific">Keguizhuia sedimenti</name>
    <dbReference type="NCBI Taxonomy" id="3064264"/>
    <lineage>
        <taxon>Bacteria</taxon>
        <taxon>Pseudomonadati</taxon>
        <taxon>Pseudomonadota</taxon>
        <taxon>Betaproteobacteria</taxon>
        <taxon>Burkholderiales</taxon>
        <taxon>Oxalobacteraceae</taxon>
        <taxon>Keguizhuia</taxon>
    </lineage>
</organism>
<dbReference type="Pfam" id="PF22817">
    <property type="entry name" value="ApeP-like"/>
    <property type="match status" value="1"/>
</dbReference>
<dbReference type="Gene3D" id="3.10.129.10">
    <property type="entry name" value="Hotdog Thioesterase"/>
    <property type="match status" value="1"/>
</dbReference>
<dbReference type="CDD" id="cd01289">
    <property type="entry name" value="FabA_like"/>
    <property type="match status" value="1"/>
</dbReference>
<keyword evidence="2" id="KW-1185">Reference proteome</keyword>
<comment type="caution">
    <text evidence="1">The sequence shown here is derived from an EMBL/GenBank/DDBJ whole genome shotgun (WGS) entry which is preliminary data.</text>
</comment>
<proteinExistence type="predicted"/>
<name>A0ABU1BU40_9BURK</name>
<dbReference type="SUPFAM" id="SSF54637">
    <property type="entry name" value="Thioesterase/thiol ester dehydrase-isomerase"/>
    <property type="match status" value="1"/>
</dbReference>
<dbReference type="InterPro" id="IPR029069">
    <property type="entry name" value="HotDog_dom_sf"/>
</dbReference>
<protein>
    <submittedName>
        <fullName evidence="1">Hotdog family protein</fullName>
    </submittedName>
</protein>
<dbReference type="InterPro" id="IPR016776">
    <property type="entry name" value="ApeP-like_dehydratase"/>
</dbReference>
<dbReference type="EMBL" id="JAUYVH010000012">
    <property type="protein sequence ID" value="MDQ9171788.1"/>
    <property type="molecule type" value="Genomic_DNA"/>
</dbReference>
<evidence type="ECO:0000313" key="1">
    <source>
        <dbReference type="EMBL" id="MDQ9171788.1"/>
    </source>
</evidence>
<dbReference type="Proteomes" id="UP001225596">
    <property type="component" value="Unassembled WGS sequence"/>
</dbReference>
<sequence>MDYGREWIARHIPHQGTMCLLDHVASFDEERLICIATSHAQADNPLRAQGRLGAATGIEYAAQAMAVHGALLAQGTEDRPKVGFLASVRSVELHVERLDNVPGALRIEAVRIHSEGNSILYGFTVHADQTSQLLLEGRAAVILNAQALTPGGK</sequence>
<evidence type="ECO:0000313" key="2">
    <source>
        <dbReference type="Proteomes" id="UP001225596"/>
    </source>
</evidence>
<dbReference type="RefSeq" id="WP_338437782.1">
    <property type="nucleotide sequence ID" value="NZ_JAUYVH010000012.1"/>
</dbReference>
<gene>
    <name evidence="1" type="ORF">Q8A64_15345</name>
</gene>